<reference evidence="2 3" key="1">
    <citation type="submission" date="2019-09" db="EMBL/GenBank/DDBJ databases">
        <title>Segnochrobactrum spirostomi gen. nov., sp. nov., isolated from the ciliate Spirostomum cf. yagiui and description of a novel family, Segnochrobactraceae fam. nov. within the order Rhizobiales of the class Alphaproteobacteria.</title>
        <authorList>
            <person name="Akter S."/>
            <person name="Shazib S.U.A."/>
            <person name="Shin M.K."/>
        </authorList>
    </citation>
    <scope>NUCLEOTIDE SEQUENCE [LARGE SCALE GENOMIC DNA]</scope>
    <source>
        <strain evidence="2 3">Sp-1</strain>
    </source>
</reference>
<dbReference type="Pfam" id="PF08722">
    <property type="entry name" value="Tn7_TnsA-like_N"/>
    <property type="match status" value="1"/>
</dbReference>
<name>A0A6A7Y639_9HYPH</name>
<dbReference type="Proteomes" id="UP000332515">
    <property type="component" value="Unassembled WGS sequence"/>
</dbReference>
<evidence type="ECO:0000259" key="1">
    <source>
        <dbReference type="Pfam" id="PF08722"/>
    </source>
</evidence>
<sequence>MRHDWRSPVTRIIPPSHRSITGSLPTRFPERQLHYESKLERDFLIFLEIDHEIEAVVTQPITIDIFVDGRRRRYTPDVLAIWWDDVYFPYGKRRVIFEVKPRSVLKKDYEKLAPKYRAAKAYFEARGVGFRVITDRSIYCPRQANAALIGPAMRRPLSQDIISTVRAILTYPGVASRSLSEVRKLLVADGLLRDTAQQALLHMLGMRYLVADLAAPIGDETRVRWWADVIAEEAALETD</sequence>
<keyword evidence="3" id="KW-1185">Reference proteome</keyword>
<organism evidence="2 3">
    <name type="scientific">Segnochrobactrum spirostomi</name>
    <dbReference type="NCBI Taxonomy" id="2608987"/>
    <lineage>
        <taxon>Bacteria</taxon>
        <taxon>Pseudomonadati</taxon>
        <taxon>Pseudomonadota</taxon>
        <taxon>Alphaproteobacteria</taxon>
        <taxon>Hyphomicrobiales</taxon>
        <taxon>Segnochrobactraceae</taxon>
        <taxon>Segnochrobactrum</taxon>
    </lineage>
</organism>
<evidence type="ECO:0000313" key="2">
    <source>
        <dbReference type="EMBL" id="MQT13059.1"/>
    </source>
</evidence>
<protein>
    <recommendedName>
        <fullName evidence="1">TnsA endonuclease N-terminal domain-containing protein</fullName>
    </recommendedName>
</protein>
<proteinExistence type="predicted"/>
<dbReference type="InterPro" id="IPR014833">
    <property type="entry name" value="TnsA_N"/>
</dbReference>
<feature type="domain" description="TnsA endonuclease N-terminal" evidence="1">
    <location>
        <begin position="51"/>
        <end position="135"/>
    </location>
</feature>
<accession>A0A6A7Y639</accession>
<evidence type="ECO:0000313" key="3">
    <source>
        <dbReference type="Proteomes" id="UP000332515"/>
    </source>
</evidence>
<gene>
    <name evidence="2" type="ORF">F0357_10440</name>
</gene>
<dbReference type="AlphaFoldDB" id="A0A6A7Y639"/>
<comment type="caution">
    <text evidence="2">The sequence shown here is derived from an EMBL/GenBank/DDBJ whole genome shotgun (WGS) entry which is preliminary data.</text>
</comment>
<dbReference type="EMBL" id="VWNA01000001">
    <property type="protein sequence ID" value="MQT13059.1"/>
    <property type="molecule type" value="Genomic_DNA"/>
</dbReference>